<keyword evidence="5 7" id="KW-1133">Transmembrane helix</keyword>
<evidence type="ECO:0000259" key="8">
    <source>
        <dbReference type="PROSITE" id="PS50850"/>
    </source>
</evidence>
<keyword evidence="2" id="KW-0813">Transport</keyword>
<accession>A0AAN0T4C4</accession>
<feature type="domain" description="Major facilitator superfamily (MFS) profile" evidence="8">
    <location>
        <begin position="1"/>
        <end position="180"/>
    </location>
</feature>
<dbReference type="InterPro" id="IPR036259">
    <property type="entry name" value="MFS_trans_sf"/>
</dbReference>
<evidence type="ECO:0000313" key="9">
    <source>
        <dbReference type="EMBL" id="AJO22158.1"/>
    </source>
</evidence>
<sequence>MPKTVWLLVIGMAVNMTGASFLWPLNSIYIHDHLGKSLFIAGLVLMLNNFTSVIGSLLGGYLHDKIGGYRSVILGGLISAGALAGLTWNHAWPDYVFFLGAIGLGSGMIGPAILAMAGAAWKGGGRKAFNAIYIYVANNIGVALGAALGGVIASYSIDLIFAANLALFLVFMAIAIFGYRNIAEKHAGYAGTAAASAKRAGRAQVASLILLCFAYFLAWTAYTQWTATISTYTQTLHISLNKYSFLWTLNGAIIVLGQPLLLPFLKRFLPEVKQQIVVGTAIFMLSFAVVAFAGHFAGFLVAMAILTVGEMLVWPAVPAVANTLSPKGREGFYQGIINSVATCGRMIGPVVGGFVADAFGMKALFGLLIIFLAISLLLALLYDRPLAEKPHSEAAGK</sequence>
<dbReference type="AlphaFoldDB" id="A0AAN0T4C4"/>
<dbReference type="CDD" id="cd17329">
    <property type="entry name" value="MFS_MdtH_MDR_like"/>
    <property type="match status" value="1"/>
</dbReference>
<dbReference type="InterPro" id="IPR050171">
    <property type="entry name" value="MFS_Transporters"/>
</dbReference>
<evidence type="ECO:0000256" key="7">
    <source>
        <dbReference type="SAM" id="Phobius"/>
    </source>
</evidence>
<feature type="transmembrane region" description="Helical" evidence="7">
    <location>
        <begin position="95"/>
        <end position="120"/>
    </location>
</feature>
<dbReference type="GO" id="GO:0005886">
    <property type="term" value="C:plasma membrane"/>
    <property type="evidence" value="ECO:0007669"/>
    <property type="project" value="UniProtKB-SubCell"/>
</dbReference>
<feature type="transmembrane region" description="Helical" evidence="7">
    <location>
        <begin position="37"/>
        <end position="59"/>
    </location>
</feature>
<feature type="transmembrane region" description="Helical" evidence="7">
    <location>
        <begin position="71"/>
        <end position="89"/>
    </location>
</feature>
<keyword evidence="4 7" id="KW-0812">Transmembrane</keyword>
<evidence type="ECO:0000256" key="4">
    <source>
        <dbReference type="ARBA" id="ARBA00022692"/>
    </source>
</evidence>
<gene>
    <name evidence="9" type="ORF">SB48_HM08orf02144</name>
</gene>
<name>A0AAN0T4C4_HEYCO</name>
<evidence type="ECO:0000256" key="5">
    <source>
        <dbReference type="ARBA" id="ARBA00022989"/>
    </source>
</evidence>
<dbReference type="PANTHER" id="PTHR23517">
    <property type="entry name" value="RESISTANCE PROTEIN MDTM, PUTATIVE-RELATED-RELATED"/>
    <property type="match status" value="1"/>
</dbReference>
<comment type="subcellular location">
    <subcellularLocation>
        <location evidence="1">Cell membrane</location>
        <topology evidence="1">Multi-pass membrane protein</topology>
    </subcellularLocation>
</comment>
<feature type="transmembrane region" description="Helical" evidence="7">
    <location>
        <begin position="277"/>
        <end position="306"/>
    </location>
</feature>
<dbReference type="Gene3D" id="1.20.1250.20">
    <property type="entry name" value="MFS general substrate transporter like domains"/>
    <property type="match status" value="2"/>
</dbReference>
<dbReference type="Pfam" id="PF07690">
    <property type="entry name" value="MFS_1"/>
    <property type="match status" value="1"/>
</dbReference>
<keyword evidence="3" id="KW-1003">Cell membrane</keyword>
<feature type="transmembrane region" description="Helical" evidence="7">
    <location>
        <begin position="245"/>
        <end position="265"/>
    </location>
</feature>
<reference evidence="10" key="1">
    <citation type="submission" date="2015-01" db="EMBL/GenBank/DDBJ databases">
        <title>Comparative genome analysis of Bacillus coagulans HM-08, Clostridium butyricum HM-68, Bacillus subtilis HM-66 and Bacillus paralicheniformis BL-09.</title>
        <authorList>
            <person name="Zhang H."/>
        </authorList>
    </citation>
    <scope>NUCLEOTIDE SEQUENCE [LARGE SCALE GENOMIC DNA]</scope>
    <source>
        <strain evidence="10">HM-08</strain>
    </source>
</reference>
<feature type="transmembrane region" description="Helical" evidence="7">
    <location>
        <begin position="5"/>
        <end position="25"/>
    </location>
</feature>
<dbReference type="PROSITE" id="PS50850">
    <property type="entry name" value="MFS"/>
    <property type="match status" value="2"/>
</dbReference>
<evidence type="ECO:0000256" key="1">
    <source>
        <dbReference type="ARBA" id="ARBA00004651"/>
    </source>
</evidence>
<feature type="transmembrane region" description="Helical" evidence="7">
    <location>
        <begin position="159"/>
        <end position="179"/>
    </location>
</feature>
<dbReference type="InterPro" id="IPR020846">
    <property type="entry name" value="MFS_dom"/>
</dbReference>
<evidence type="ECO:0000256" key="2">
    <source>
        <dbReference type="ARBA" id="ARBA00022448"/>
    </source>
</evidence>
<proteinExistence type="predicted"/>
<dbReference type="PANTHER" id="PTHR23517:SF10">
    <property type="entry name" value="MAJOR FACILITATOR SUPERFAMILY (MFS) PROFILE DOMAIN-CONTAINING PROTEIN"/>
    <property type="match status" value="1"/>
</dbReference>
<evidence type="ECO:0000256" key="3">
    <source>
        <dbReference type="ARBA" id="ARBA00022475"/>
    </source>
</evidence>
<dbReference type="RefSeq" id="WP_035183954.1">
    <property type="nucleotide sequence ID" value="NZ_CP010525.1"/>
</dbReference>
<evidence type="ECO:0000313" key="10">
    <source>
        <dbReference type="Proteomes" id="UP000032024"/>
    </source>
</evidence>
<organism evidence="9 10">
    <name type="scientific">Heyndrickxia coagulans</name>
    <name type="common">Weizmannia coagulans</name>
    <dbReference type="NCBI Taxonomy" id="1398"/>
    <lineage>
        <taxon>Bacteria</taxon>
        <taxon>Bacillati</taxon>
        <taxon>Bacillota</taxon>
        <taxon>Bacilli</taxon>
        <taxon>Bacillales</taxon>
        <taxon>Bacillaceae</taxon>
        <taxon>Heyndrickxia</taxon>
    </lineage>
</organism>
<keyword evidence="6 7" id="KW-0472">Membrane</keyword>
<feature type="transmembrane region" description="Helical" evidence="7">
    <location>
        <begin position="132"/>
        <end position="153"/>
    </location>
</feature>
<dbReference type="InterPro" id="IPR011701">
    <property type="entry name" value="MFS"/>
</dbReference>
<keyword evidence="10" id="KW-1185">Reference proteome</keyword>
<feature type="domain" description="Major facilitator superfamily (MFS) profile" evidence="8">
    <location>
        <begin position="207"/>
        <end position="397"/>
    </location>
</feature>
<dbReference type="Proteomes" id="UP000032024">
    <property type="component" value="Chromosome"/>
</dbReference>
<dbReference type="EMBL" id="CP010525">
    <property type="protein sequence ID" value="AJO22158.1"/>
    <property type="molecule type" value="Genomic_DNA"/>
</dbReference>
<dbReference type="GO" id="GO:0022857">
    <property type="term" value="F:transmembrane transporter activity"/>
    <property type="evidence" value="ECO:0007669"/>
    <property type="project" value="InterPro"/>
</dbReference>
<dbReference type="SUPFAM" id="SSF103473">
    <property type="entry name" value="MFS general substrate transporter"/>
    <property type="match status" value="1"/>
</dbReference>
<evidence type="ECO:0000256" key="6">
    <source>
        <dbReference type="ARBA" id="ARBA00023136"/>
    </source>
</evidence>
<protein>
    <submittedName>
        <fullName evidence="9">Major facilitator superfamily protein</fullName>
    </submittedName>
</protein>
<feature type="transmembrane region" description="Helical" evidence="7">
    <location>
        <begin position="205"/>
        <end position="225"/>
    </location>
</feature>
<feature type="transmembrane region" description="Helical" evidence="7">
    <location>
        <begin position="363"/>
        <end position="382"/>
    </location>
</feature>